<dbReference type="AlphaFoldDB" id="A0A6H9XUF4"/>
<protein>
    <submittedName>
        <fullName evidence="2">BAAT / Acyl-CoA thioester hydrolase C terminal</fullName>
    </submittedName>
</protein>
<feature type="domain" description="BAAT/Acyl-CoA thioester hydrolase C-terminal" evidence="1">
    <location>
        <begin position="119"/>
        <end position="287"/>
    </location>
</feature>
<sequence length="328" mass="36679">MRKITKNLLRVLGVITVLVFTAVGVSAYNYHHYKRRGPDPRDSSVVAARGGVTPVSGTYMRGFYYPAHGAAHPGTVVVFKGSDGSNNDELARQVRDQGYNVLGLYFFGQPGQQQYLANVPLEFFDEVLAWINDHGDVQEPITVMGVSKGAELVANLAIRYPEIDNIVLYTPTAYNYQGINYQWEPSPSFTWRGEPVDYVRLRFLPSSMVRSVMNLPVSYRKTSEQALAEATNLEAARIPIEQFSGHGLLFAGDQDAMWPADTAVRELSSRNKNLEGVVYHGAGHLFDEDITHYGPIWPTMFGGSIEGNRMAKTQSDALLFQRLQTWHR</sequence>
<evidence type="ECO:0000313" key="3">
    <source>
        <dbReference type="Proteomes" id="UP000249886"/>
    </source>
</evidence>
<proteinExistence type="predicted"/>
<dbReference type="Proteomes" id="UP000249886">
    <property type="component" value="Unassembled WGS sequence"/>
</dbReference>
<dbReference type="InterPro" id="IPR014940">
    <property type="entry name" value="BAAT_C"/>
</dbReference>
<dbReference type="Gene3D" id="3.40.50.1820">
    <property type="entry name" value="alpha/beta hydrolase"/>
    <property type="match status" value="1"/>
</dbReference>
<gene>
    <name evidence="2" type="ORF">NCTC10254_01041</name>
</gene>
<dbReference type="GeneID" id="84574193"/>
<dbReference type="RefSeq" id="WP_005525990.1">
    <property type="nucleotide sequence ID" value="NZ_CP050134.2"/>
</dbReference>
<dbReference type="Pfam" id="PF08840">
    <property type="entry name" value="BAAT_C"/>
    <property type="match status" value="1"/>
</dbReference>
<dbReference type="PANTHER" id="PTHR10824">
    <property type="entry name" value="ACYL-COENZYME A THIOESTERASE-RELATED"/>
    <property type="match status" value="1"/>
</dbReference>
<keyword evidence="2" id="KW-0378">Hydrolase</keyword>
<organism evidence="2 3">
    <name type="scientific">Corynebacterium matruchotii</name>
    <dbReference type="NCBI Taxonomy" id="43768"/>
    <lineage>
        <taxon>Bacteria</taxon>
        <taxon>Bacillati</taxon>
        <taxon>Actinomycetota</taxon>
        <taxon>Actinomycetes</taxon>
        <taxon>Mycobacteriales</taxon>
        <taxon>Corynebacteriaceae</taxon>
        <taxon>Corynebacterium</taxon>
    </lineage>
</organism>
<dbReference type="EMBL" id="UARK01000003">
    <property type="protein sequence ID" value="SPW27847.1"/>
    <property type="molecule type" value="Genomic_DNA"/>
</dbReference>
<name>A0A6H9XUF4_9CORY</name>
<dbReference type="GO" id="GO:0047617">
    <property type="term" value="F:fatty acyl-CoA hydrolase activity"/>
    <property type="evidence" value="ECO:0007669"/>
    <property type="project" value="TreeGrafter"/>
</dbReference>
<dbReference type="PANTHER" id="PTHR10824:SF4">
    <property type="entry name" value="ACYL-COENZYME A THIOESTERASE 1-LIKE"/>
    <property type="match status" value="1"/>
</dbReference>
<dbReference type="GO" id="GO:0006637">
    <property type="term" value="P:acyl-CoA metabolic process"/>
    <property type="evidence" value="ECO:0007669"/>
    <property type="project" value="TreeGrafter"/>
</dbReference>
<evidence type="ECO:0000259" key="1">
    <source>
        <dbReference type="Pfam" id="PF08840"/>
    </source>
</evidence>
<evidence type="ECO:0000313" key="2">
    <source>
        <dbReference type="EMBL" id="SPW27847.1"/>
    </source>
</evidence>
<dbReference type="GO" id="GO:0006631">
    <property type="term" value="P:fatty acid metabolic process"/>
    <property type="evidence" value="ECO:0007669"/>
    <property type="project" value="TreeGrafter"/>
</dbReference>
<dbReference type="InterPro" id="IPR029058">
    <property type="entry name" value="AB_hydrolase_fold"/>
</dbReference>
<dbReference type="SUPFAM" id="SSF53474">
    <property type="entry name" value="alpha/beta-Hydrolases"/>
    <property type="match status" value="1"/>
</dbReference>
<accession>A0A6H9XUF4</accession>
<comment type="caution">
    <text evidence="2">The sequence shown here is derived from an EMBL/GenBank/DDBJ whole genome shotgun (WGS) entry which is preliminary data.</text>
</comment>
<reference evidence="2 3" key="1">
    <citation type="submission" date="2018-06" db="EMBL/GenBank/DDBJ databases">
        <authorList>
            <consortium name="Pathogen Informatics"/>
            <person name="Doyle S."/>
        </authorList>
    </citation>
    <scope>NUCLEOTIDE SEQUENCE [LARGE SCALE GENOMIC DNA]</scope>
    <source>
        <strain evidence="2 3">NCTC10254</strain>
    </source>
</reference>